<proteinExistence type="predicted"/>
<accession>A0A223KSD1</accession>
<dbReference type="InterPro" id="IPR002933">
    <property type="entry name" value="Peptidase_M20"/>
</dbReference>
<dbReference type="KEGG" id="bcoh:BC6307_14360"/>
<dbReference type="Pfam" id="PF01546">
    <property type="entry name" value="Peptidase_M20"/>
    <property type="match status" value="1"/>
</dbReference>
<keyword evidence="2" id="KW-1185">Reference proteome</keyword>
<dbReference type="Gene3D" id="3.40.630.10">
    <property type="entry name" value="Zn peptidases"/>
    <property type="match status" value="1"/>
</dbReference>
<dbReference type="SUPFAM" id="SSF53187">
    <property type="entry name" value="Zn-dependent exopeptidases"/>
    <property type="match status" value="1"/>
</dbReference>
<dbReference type="Proteomes" id="UP000215224">
    <property type="component" value="Chromosome"/>
</dbReference>
<protein>
    <recommendedName>
        <fullName evidence="3">Arginine utilization protein RocB</fullName>
    </recommendedName>
</protein>
<evidence type="ECO:0000313" key="2">
    <source>
        <dbReference type="Proteomes" id="UP000215224"/>
    </source>
</evidence>
<dbReference type="GO" id="GO:0016787">
    <property type="term" value="F:hydrolase activity"/>
    <property type="evidence" value="ECO:0007669"/>
    <property type="project" value="InterPro"/>
</dbReference>
<sequence>MQWQTKEQLTELLVSLVQHGSVTLSEQEKKLAAYIYEKLCTLRYFQQNEDKIQLNKMNDNRAFVTALYKHEKATDTIVLLSHFDVVGIEDYGLFKNLAFQPIELTKKLYENVDLLPDEAKDHLLTGDWLYGRGTMDMKAGLTVQMGLLERAIHEQWQVNLLLLTVPDEEVNSEGMISALPVLNELANKHNFTYKTCINSEPMFQLYPGDDHLYLYTGSIGKIMPGFFCYGKETHVGESLLGLNANLMVSEINRLMEWNIDLCEQVGSTVTPPPTNLVQKDLKDGYSVQIPHTAVTLFNVQFLKKSLQEWEEAFKEIAFQAANNIMEHTKERIEKLGKKISFVKPNYHVSVYTYSELLRFAVEKFGEQEIAKKIQSIIVNCSDDVREQSIKVVEELASLCKEKGPMIILFYAPPFYPAVATEEKDETMQAVHTFLKEWKEKGTEWTKTNYFSGLCDLSFIGNANLQAHDLLETNIPVYGKAYSLPFEEMKAIQMPVYNLGPVGKDAHKWTERLNTSFSFSELPEMLDSFVKRIAKIE</sequence>
<reference evidence="1 2" key="1">
    <citation type="submission" date="2016-12" db="EMBL/GenBank/DDBJ databases">
        <title>The whole genome sequencing and assembly of Bacillus cohnii DSM 6307T strain.</title>
        <authorList>
            <person name="Lee Y.-J."/>
            <person name="Yi H."/>
            <person name="Bahn Y.-S."/>
            <person name="Kim J.F."/>
            <person name="Lee D.-W."/>
        </authorList>
    </citation>
    <scope>NUCLEOTIDE SEQUENCE [LARGE SCALE GENOMIC DNA]</scope>
    <source>
        <strain evidence="1 2">DSM 6307</strain>
    </source>
</reference>
<dbReference type="InterPro" id="IPR050072">
    <property type="entry name" value="Peptidase_M20A"/>
</dbReference>
<evidence type="ECO:0000313" key="1">
    <source>
        <dbReference type="EMBL" id="AST92390.1"/>
    </source>
</evidence>
<dbReference type="PANTHER" id="PTHR43808:SF27">
    <property type="entry name" value="PROTEIN ROCB"/>
    <property type="match status" value="1"/>
</dbReference>
<name>A0A223KSD1_9BACI</name>
<dbReference type="AlphaFoldDB" id="A0A223KSD1"/>
<gene>
    <name evidence="1" type="ORF">BC6307_14360</name>
</gene>
<dbReference type="EMBL" id="CP018866">
    <property type="protein sequence ID" value="AST92390.1"/>
    <property type="molecule type" value="Genomic_DNA"/>
</dbReference>
<evidence type="ECO:0008006" key="3">
    <source>
        <dbReference type="Google" id="ProtNLM"/>
    </source>
</evidence>
<dbReference type="PIRSF" id="PIRSF010386">
    <property type="entry name" value="RocB"/>
    <property type="match status" value="1"/>
</dbReference>
<dbReference type="InterPro" id="IPR012166">
    <property type="entry name" value="Uncharacterised_RocB"/>
</dbReference>
<dbReference type="RefSeq" id="WP_066413095.1">
    <property type="nucleotide sequence ID" value="NZ_CP018866.1"/>
</dbReference>
<dbReference type="PANTHER" id="PTHR43808">
    <property type="entry name" value="ACETYLORNITHINE DEACETYLASE"/>
    <property type="match status" value="1"/>
</dbReference>
<dbReference type="STRING" id="1314751.GCA_001591425_01068"/>
<organism evidence="1 2">
    <name type="scientific">Sutcliffiella cohnii</name>
    <dbReference type="NCBI Taxonomy" id="33932"/>
    <lineage>
        <taxon>Bacteria</taxon>
        <taxon>Bacillati</taxon>
        <taxon>Bacillota</taxon>
        <taxon>Bacilli</taxon>
        <taxon>Bacillales</taxon>
        <taxon>Bacillaceae</taxon>
        <taxon>Sutcliffiella</taxon>
    </lineage>
</organism>